<evidence type="ECO:0000256" key="1">
    <source>
        <dbReference type="SAM" id="MobiDB-lite"/>
    </source>
</evidence>
<evidence type="ECO:0000313" key="3">
    <source>
        <dbReference type="EMBL" id="OIQ98629.1"/>
    </source>
</evidence>
<proteinExistence type="predicted"/>
<gene>
    <name evidence="3" type="ORF">GALL_192870</name>
</gene>
<name>A0A1J5SEK5_9ZZZZ</name>
<organism evidence="3">
    <name type="scientific">mine drainage metagenome</name>
    <dbReference type="NCBI Taxonomy" id="410659"/>
    <lineage>
        <taxon>unclassified sequences</taxon>
        <taxon>metagenomes</taxon>
        <taxon>ecological metagenomes</taxon>
    </lineage>
</organism>
<dbReference type="AlphaFoldDB" id="A0A1J5SEK5"/>
<keyword evidence="2" id="KW-0472">Membrane</keyword>
<accession>A0A1J5SEK5</accession>
<feature type="region of interest" description="Disordered" evidence="1">
    <location>
        <begin position="74"/>
        <end position="95"/>
    </location>
</feature>
<protein>
    <submittedName>
        <fullName evidence="3">Uncharacterized protein</fullName>
    </submittedName>
</protein>
<reference evidence="3" key="1">
    <citation type="submission" date="2016-10" db="EMBL/GenBank/DDBJ databases">
        <title>Sequence of Gallionella enrichment culture.</title>
        <authorList>
            <person name="Poehlein A."/>
            <person name="Muehling M."/>
            <person name="Daniel R."/>
        </authorList>
    </citation>
    <scope>NUCLEOTIDE SEQUENCE</scope>
</reference>
<keyword evidence="2" id="KW-1133">Transmembrane helix</keyword>
<sequence>MTDGMRANNEDSLDVNSPRFFKQVAIGIAIAAPLIALIQWKVHEFSTDDSYKCRNMSREECESMKKTEAMLRERMRQSSISNAKDAPKEAGASSR</sequence>
<feature type="transmembrane region" description="Helical" evidence="2">
    <location>
        <begin position="20"/>
        <end position="38"/>
    </location>
</feature>
<dbReference type="EMBL" id="MLJW01000116">
    <property type="protein sequence ID" value="OIQ98629.1"/>
    <property type="molecule type" value="Genomic_DNA"/>
</dbReference>
<keyword evidence="2" id="KW-0812">Transmembrane</keyword>
<comment type="caution">
    <text evidence="3">The sequence shown here is derived from an EMBL/GenBank/DDBJ whole genome shotgun (WGS) entry which is preliminary data.</text>
</comment>
<evidence type="ECO:0000256" key="2">
    <source>
        <dbReference type="SAM" id="Phobius"/>
    </source>
</evidence>